<dbReference type="PROSITE" id="PS51318">
    <property type="entry name" value="TAT"/>
    <property type="match status" value="1"/>
</dbReference>
<evidence type="ECO:0000259" key="2">
    <source>
        <dbReference type="Pfam" id="PF14200"/>
    </source>
</evidence>
<dbReference type="EMBL" id="BOMG01000026">
    <property type="protein sequence ID" value="GID53163.1"/>
    <property type="molecule type" value="Genomic_DNA"/>
</dbReference>
<dbReference type="Pfam" id="PF14200">
    <property type="entry name" value="RicinB_lectin_2"/>
    <property type="match status" value="1"/>
</dbReference>
<proteinExistence type="predicted"/>
<dbReference type="InterPro" id="IPR006311">
    <property type="entry name" value="TAT_signal"/>
</dbReference>
<dbReference type="InterPro" id="IPR035992">
    <property type="entry name" value="Ricin_B-like_lectins"/>
</dbReference>
<name>A0ABQ3X430_9ACTN</name>
<dbReference type="CDD" id="cd00161">
    <property type="entry name" value="beta-trefoil_Ricin-like"/>
    <property type="match status" value="1"/>
</dbReference>
<evidence type="ECO:0000256" key="1">
    <source>
        <dbReference type="SAM" id="MobiDB-lite"/>
    </source>
</evidence>
<dbReference type="PROSITE" id="PS50231">
    <property type="entry name" value="RICIN_B_LECTIN"/>
    <property type="match status" value="1"/>
</dbReference>
<dbReference type="Gene3D" id="2.80.10.50">
    <property type="match status" value="1"/>
</dbReference>
<dbReference type="Gene3D" id="1.10.530.10">
    <property type="match status" value="1"/>
</dbReference>
<sequence>MFRMPSLSRPVFLGSALALIVLLGAGAFAARRAAIAAEPLEGGKASTADVRILVSAAGSCPSLTPARLAGQVMAASAFGVTPVEGMRDNGATGVAALTPQQWQENIPWEGAQPTDREAAITALAHLTCGLIGQARTLNLEEDSWKLALAAKRIGLDGVIKAGGLGAAQEHVNTVDRYATWYALQPEFGGGAASPAPGPGYATAGATIPVPDAYVESIVTAGKVCAEVPPSLVAAQIMATSGFDAGKLGPAGEQGIAQFLPRVWTENVKAAARSPWQPAVAITVLGRTMCKLTKQYGGQYAPALAAFTRGSEKAEVTALAESITKAQAEYAKDTRMQLAAPKTPAAGTGTAKPSKSSAAPKPSQAGRTNQPPLKAANVKATEYGPYFILNLSTQMCVDIGGYGAGVENGPVNQFPCAKATKDNQEWMFVPRQVDGEGNQLYWIKNTADGLCIDAPGSEGVASGTELVEHPCLENDNQYYRLEKRKTSGKFVYYWLRNTVTDSCIDVPGNGVKENDLHLALVPCLANDDHDWALVQKAEW</sequence>
<evidence type="ECO:0000313" key="3">
    <source>
        <dbReference type="EMBL" id="GID53163.1"/>
    </source>
</evidence>
<reference evidence="3 4" key="1">
    <citation type="submission" date="2021-01" db="EMBL/GenBank/DDBJ databases">
        <title>Whole genome shotgun sequence of Actinoplanes couchii NBRC 106145.</title>
        <authorList>
            <person name="Komaki H."/>
            <person name="Tamura T."/>
        </authorList>
    </citation>
    <scope>NUCLEOTIDE SEQUENCE [LARGE SCALE GENOMIC DNA]</scope>
    <source>
        <strain evidence="3 4">NBRC 106145</strain>
    </source>
</reference>
<dbReference type="SUPFAM" id="SSF50370">
    <property type="entry name" value="Ricin B-like lectins"/>
    <property type="match status" value="1"/>
</dbReference>
<dbReference type="SUPFAM" id="SSF53955">
    <property type="entry name" value="Lysozyme-like"/>
    <property type="match status" value="1"/>
</dbReference>
<feature type="domain" description="Ricin B lectin" evidence="2">
    <location>
        <begin position="421"/>
        <end position="510"/>
    </location>
</feature>
<keyword evidence="4" id="KW-1185">Reference proteome</keyword>
<dbReference type="Proteomes" id="UP000612282">
    <property type="component" value="Unassembled WGS sequence"/>
</dbReference>
<feature type="region of interest" description="Disordered" evidence="1">
    <location>
        <begin position="333"/>
        <end position="372"/>
    </location>
</feature>
<dbReference type="CDD" id="cd00254">
    <property type="entry name" value="LT-like"/>
    <property type="match status" value="1"/>
</dbReference>
<dbReference type="InterPro" id="IPR000772">
    <property type="entry name" value="Ricin_B_lectin"/>
</dbReference>
<feature type="compositionally biased region" description="Low complexity" evidence="1">
    <location>
        <begin position="338"/>
        <end position="362"/>
    </location>
</feature>
<protein>
    <recommendedName>
        <fullName evidence="2">Ricin B lectin domain-containing protein</fullName>
    </recommendedName>
</protein>
<accession>A0ABQ3X430</accession>
<comment type="caution">
    <text evidence="3">The sequence shown here is derived from an EMBL/GenBank/DDBJ whole genome shotgun (WGS) entry which is preliminary data.</text>
</comment>
<organism evidence="3 4">
    <name type="scientific">Actinoplanes couchii</name>
    <dbReference type="NCBI Taxonomy" id="403638"/>
    <lineage>
        <taxon>Bacteria</taxon>
        <taxon>Bacillati</taxon>
        <taxon>Actinomycetota</taxon>
        <taxon>Actinomycetes</taxon>
        <taxon>Micromonosporales</taxon>
        <taxon>Micromonosporaceae</taxon>
        <taxon>Actinoplanes</taxon>
    </lineage>
</organism>
<evidence type="ECO:0000313" key="4">
    <source>
        <dbReference type="Proteomes" id="UP000612282"/>
    </source>
</evidence>
<gene>
    <name evidence="3" type="ORF">Aco03nite_015670</name>
</gene>
<dbReference type="InterPro" id="IPR023346">
    <property type="entry name" value="Lysozyme-like_dom_sf"/>
</dbReference>